<dbReference type="Proteomes" id="UP000647183">
    <property type="component" value="Unassembled WGS sequence"/>
</dbReference>
<comment type="caution">
    <text evidence="1">The sequence shown here is derived from an EMBL/GenBank/DDBJ whole genome shotgun (WGS) entry which is preliminary data.</text>
</comment>
<evidence type="ECO:0000313" key="1">
    <source>
        <dbReference type="EMBL" id="MBD7987144.1"/>
    </source>
</evidence>
<gene>
    <name evidence="1" type="ORF">H9645_03790</name>
</gene>
<evidence type="ECO:0000313" key="2">
    <source>
        <dbReference type="Proteomes" id="UP000647183"/>
    </source>
</evidence>
<protein>
    <submittedName>
        <fullName evidence="1">Uncharacterized protein</fullName>
    </submittedName>
</protein>
<dbReference type="EMBL" id="JACSQJ010000001">
    <property type="protein sequence ID" value="MBD7987144.1"/>
    <property type="molecule type" value="Genomic_DNA"/>
</dbReference>
<dbReference type="RefSeq" id="WP_191728357.1">
    <property type="nucleotide sequence ID" value="NZ_JACSQJ010000001.1"/>
</dbReference>
<sequence>MSAPQPPAEAQAQGDRKVWDEDHDLLLRAIASQLRKNGNAVQARVIEAAASALAARTAPPSAPVGVRSDGATQCGACGGWNLPGCEQCCPALSAPVGVDLDKVAAHLAEHGGDFDALIRLVQEAALAQQPAAADGADTRRLDWLDGRAHCADWDTGGREVMRRVIRADDGEEFCADTWREAIDMALAAQPGGSDRE</sequence>
<reference evidence="1 2" key="1">
    <citation type="submission" date="2020-08" db="EMBL/GenBank/DDBJ databases">
        <title>A Genomic Blueprint of the Chicken Gut Microbiome.</title>
        <authorList>
            <person name="Gilroy R."/>
            <person name="Ravi A."/>
            <person name="Getino M."/>
            <person name="Pursley I."/>
            <person name="Horton D.L."/>
            <person name="Alikhan N.-F."/>
            <person name="Baker D."/>
            <person name="Gharbi K."/>
            <person name="Hall N."/>
            <person name="Watson M."/>
            <person name="Adriaenssens E.M."/>
            <person name="Foster-Nyarko E."/>
            <person name="Jarju S."/>
            <person name="Secka A."/>
            <person name="Antonio M."/>
            <person name="Oren A."/>
            <person name="Chaudhuri R."/>
            <person name="La Ragione R.M."/>
            <person name="Hildebrand F."/>
            <person name="Pallen M.J."/>
        </authorList>
    </citation>
    <scope>NUCLEOTIDE SEQUENCE [LARGE SCALE GENOMIC DNA]</scope>
    <source>
        <strain evidence="1 2">Sa2BVA3</strain>
    </source>
</reference>
<keyword evidence="2" id="KW-1185">Reference proteome</keyword>
<name>A0ABR8UGJ0_9GAMM</name>
<organism evidence="1 2">
    <name type="scientific">Luteimonas colneyensis</name>
    <dbReference type="NCBI Taxonomy" id="2762230"/>
    <lineage>
        <taxon>Bacteria</taxon>
        <taxon>Pseudomonadati</taxon>
        <taxon>Pseudomonadota</taxon>
        <taxon>Gammaproteobacteria</taxon>
        <taxon>Lysobacterales</taxon>
        <taxon>Lysobacteraceae</taxon>
        <taxon>Luteimonas</taxon>
    </lineage>
</organism>
<proteinExistence type="predicted"/>
<accession>A0ABR8UGJ0</accession>